<accession>A0ACB5S367</accession>
<protein>
    <submittedName>
        <fullName evidence="1">SPX domain-containing protein</fullName>
    </submittedName>
</protein>
<evidence type="ECO:0000313" key="2">
    <source>
        <dbReference type="Proteomes" id="UP001165186"/>
    </source>
</evidence>
<gene>
    <name evidence="1" type="primary">g3436</name>
    <name evidence="1" type="ORF">NpPPO83_00003436</name>
</gene>
<proteinExistence type="predicted"/>
<organism evidence="1 2">
    <name type="scientific">Neofusicoccum parvum</name>
    <dbReference type="NCBI Taxonomy" id="310453"/>
    <lineage>
        <taxon>Eukaryota</taxon>
        <taxon>Fungi</taxon>
        <taxon>Dikarya</taxon>
        <taxon>Ascomycota</taxon>
        <taxon>Pezizomycotina</taxon>
        <taxon>Dothideomycetes</taxon>
        <taxon>Dothideomycetes incertae sedis</taxon>
        <taxon>Botryosphaeriales</taxon>
        <taxon>Botryosphaeriaceae</taxon>
        <taxon>Neofusicoccum</taxon>
    </lineage>
</organism>
<dbReference type="EMBL" id="BSXG01000034">
    <property type="protein sequence ID" value="GME27116.1"/>
    <property type="molecule type" value="Genomic_DNA"/>
</dbReference>
<evidence type="ECO:0000313" key="1">
    <source>
        <dbReference type="EMBL" id="GME27116.1"/>
    </source>
</evidence>
<name>A0ACB5S367_9PEZI</name>
<keyword evidence="2" id="KW-1185">Reference proteome</keyword>
<sequence length="283" mass="30653">MLPSPTSLNIPPPSTIHSLASPSLLPQPSSSSAAHTAHLQDLQHQISLKTLALQTLRQEYDALLSKLDRQRTKCSALEKKFEVSDVEINSLTTEKEELEAKVAALEQQVDELREQRDDARRREVRTGEQYRSIVEMASRLQGIAAEEKRAWAQEREGLLKALGWDDGGGGEGGQKPSTQESNVGSTARPPAPDLAMSGLDGARSLLDAKIPDRHPEQASAAATSQVIAALRVEVAQLRSRTQSLEAAIRSIRDQGTAIEEASQAAAEAGKRMREAAREAIGES</sequence>
<reference evidence="1" key="1">
    <citation type="submission" date="2024-09" db="EMBL/GenBank/DDBJ databases">
        <title>Draft Genome Sequences of Neofusicoccum parvum.</title>
        <authorList>
            <person name="Ashida A."/>
            <person name="Camagna M."/>
            <person name="Tanaka A."/>
            <person name="Takemoto D."/>
        </authorList>
    </citation>
    <scope>NUCLEOTIDE SEQUENCE</scope>
    <source>
        <strain evidence="1">PPO83</strain>
    </source>
</reference>
<comment type="caution">
    <text evidence="1">The sequence shown here is derived from an EMBL/GenBank/DDBJ whole genome shotgun (WGS) entry which is preliminary data.</text>
</comment>
<dbReference type="Proteomes" id="UP001165186">
    <property type="component" value="Unassembled WGS sequence"/>
</dbReference>